<name>A0A7W7T5F5_9PSEU</name>
<evidence type="ECO:0000313" key="2">
    <source>
        <dbReference type="EMBL" id="MBB4966611.1"/>
    </source>
</evidence>
<evidence type="ECO:0000313" key="3">
    <source>
        <dbReference type="Proteomes" id="UP000542674"/>
    </source>
</evidence>
<evidence type="ECO:0000256" key="1">
    <source>
        <dbReference type="SAM" id="MobiDB-lite"/>
    </source>
</evidence>
<proteinExistence type="predicted"/>
<dbReference type="PROSITE" id="PS51257">
    <property type="entry name" value="PROKAR_LIPOPROTEIN"/>
    <property type="match status" value="1"/>
</dbReference>
<keyword evidence="3" id="KW-1185">Reference proteome</keyword>
<dbReference type="AlphaFoldDB" id="A0A7W7T5F5"/>
<accession>A0A7W7T5F5</accession>
<gene>
    <name evidence="2" type="ORF">F4559_003970</name>
</gene>
<comment type="caution">
    <text evidence="2">The sequence shown here is derived from an EMBL/GenBank/DDBJ whole genome shotgun (WGS) entry which is preliminary data.</text>
</comment>
<protein>
    <submittedName>
        <fullName evidence="2">Uncharacterized protein</fullName>
    </submittedName>
</protein>
<dbReference type="RefSeq" id="WP_184670716.1">
    <property type="nucleotide sequence ID" value="NZ_BAABAI010000022.1"/>
</dbReference>
<organism evidence="2 3">
    <name type="scientific">Saccharothrix violaceirubra</name>
    <dbReference type="NCBI Taxonomy" id="413306"/>
    <lineage>
        <taxon>Bacteria</taxon>
        <taxon>Bacillati</taxon>
        <taxon>Actinomycetota</taxon>
        <taxon>Actinomycetes</taxon>
        <taxon>Pseudonocardiales</taxon>
        <taxon>Pseudonocardiaceae</taxon>
        <taxon>Saccharothrix</taxon>
    </lineage>
</organism>
<sequence>MRLLLWIALTGALAVVGAMTLPLLAGVLLIACSDTHHCARRRRRQSRPGHNPTPAGYPLVC</sequence>
<dbReference type="Proteomes" id="UP000542674">
    <property type="component" value="Unassembled WGS sequence"/>
</dbReference>
<feature type="region of interest" description="Disordered" evidence="1">
    <location>
        <begin position="41"/>
        <end position="61"/>
    </location>
</feature>
<reference evidence="2 3" key="1">
    <citation type="submission" date="2020-08" db="EMBL/GenBank/DDBJ databases">
        <title>Sequencing the genomes of 1000 actinobacteria strains.</title>
        <authorList>
            <person name="Klenk H.-P."/>
        </authorList>
    </citation>
    <scope>NUCLEOTIDE SEQUENCE [LARGE SCALE GENOMIC DNA]</scope>
    <source>
        <strain evidence="2 3">DSM 45084</strain>
    </source>
</reference>
<dbReference type="EMBL" id="JACHJS010000001">
    <property type="protein sequence ID" value="MBB4966611.1"/>
    <property type="molecule type" value="Genomic_DNA"/>
</dbReference>